<proteinExistence type="predicted"/>
<accession>A0A2A6C381</accession>
<reference evidence="1" key="2">
    <citation type="submission" date="2022-06" db="UniProtKB">
        <authorList>
            <consortium name="EnsemblMetazoa"/>
        </authorList>
    </citation>
    <scope>IDENTIFICATION</scope>
    <source>
        <strain evidence="1">PS312</strain>
    </source>
</reference>
<sequence length="115" mass="12772">MMNASILLSILISLSLVFARPPPPDYPDDATVKQMRAMLISKLPLIDEEIATLSAAAKVPAMKFRELLISPEQDLAKLEAQTNAIITSLPDDVMKELDEHREKVIRKLGLTMPHP</sequence>
<evidence type="ECO:0000313" key="1">
    <source>
        <dbReference type="EnsemblMetazoa" id="PPA16875.1"/>
    </source>
</evidence>
<name>A0A2A6C381_PRIPA</name>
<evidence type="ECO:0000313" key="2">
    <source>
        <dbReference type="Proteomes" id="UP000005239"/>
    </source>
</evidence>
<keyword evidence="2" id="KW-1185">Reference proteome</keyword>
<gene>
    <name evidence="1" type="primary">WBGene00106429</name>
</gene>
<accession>A0A8R1YHG1</accession>
<organism evidence="1 2">
    <name type="scientific">Pristionchus pacificus</name>
    <name type="common">Parasitic nematode worm</name>
    <dbReference type="NCBI Taxonomy" id="54126"/>
    <lineage>
        <taxon>Eukaryota</taxon>
        <taxon>Metazoa</taxon>
        <taxon>Ecdysozoa</taxon>
        <taxon>Nematoda</taxon>
        <taxon>Chromadorea</taxon>
        <taxon>Rhabditida</taxon>
        <taxon>Rhabditina</taxon>
        <taxon>Diplogasteromorpha</taxon>
        <taxon>Diplogasteroidea</taxon>
        <taxon>Neodiplogasteridae</taxon>
        <taxon>Pristionchus</taxon>
    </lineage>
</organism>
<dbReference type="EnsemblMetazoa" id="PPA16875.1">
    <property type="protein sequence ID" value="PPA16875.1"/>
    <property type="gene ID" value="WBGene00106429"/>
</dbReference>
<reference evidence="2" key="1">
    <citation type="journal article" date="2008" name="Nat. Genet.">
        <title>The Pristionchus pacificus genome provides a unique perspective on nematode lifestyle and parasitism.</title>
        <authorList>
            <person name="Dieterich C."/>
            <person name="Clifton S.W."/>
            <person name="Schuster L.N."/>
            <person name="Chinwalla A."/>
            <person name="Delehaunty K."/>
            <person name="Dinkelacker I."/>
            <person name="Fulton L."/>
            <person name="Fulton R."/>
            <person name="Godfrey J."/>
            <person name="Minx P."/>
            <person name="Mitreva M."/>
            <person name="Roeseler W."/>
            <person name="Tian H."/>
            <person name="Witte H."/>
            <person name="Yang S.P."/>
            <person name="Wilson R.K."/>
            <person name="Sommer R.J."/>
        </authorList>
    </citation>
    <scope>NUCLEOTIDE SEQUENCE [LARGE SCALE GENOMIC DNA]</scope>
    <source>
        <strain evidence="2">PS312</strain>
    </source>
</reference>
<protein>
    <submittedName>
        <fullName evidence="1">Uncharacterized protein</fullName>
    </submittedName>
</protein>
<dbReference type="AlphaFoldDB" id="A0A2A6C381"/>
<dbReference type="Proteomes" id="UP000005239">
    <property type="component" value="Unassembled WGS sequence"/>
</dbReference>